<dbReference type="CDD" id="cd12107">
    <property type="entry name" value="Hemerythrin"/>
    <property type="match status" value="1"/>
</dbReference>
<dbReference type="GO" id="GO:0005344">
    <property type="term" value="F:oxygen carrier activity"/>
    <property type="evidence" value="ECO:0007669"/>
    <property type="project" value="UniProtKB-KW"/>
</dbReference>
<proteinExistence type="inferred from homology"/>
<dbReference type="PROSITE" id="PS00550">
    <property type="entry name" value="HEMERYTHRINS"/>
    <property type="match status" value="1"/>
</dbReference>
<dbReference type="InterPro" id="IPR016131">
    <property type="entry name" value="Haemerythrin_Fe_BS"/>
</dbReference>
<dbReference type="Gene3D" id="1.20.120.50">
    <property type="entry name" value="Hemerythrin-like"/>
    <property type="match status" value="1"/>
</dbReference>
<evidence type="ECO:0000259" key="5">
    <source>
        <dbReference type="Pfam" id="PF01814"/>
    </source>
</evidence>
<keyword evidence="2" id="KW-0561">Oxygen transport</keyword>
<dbReference type="PANTHER" id="PTHR37164">
    <property type="entry name" value="BACTERIOHEMERYTHRIN"/>
    <property type="match status" value="1"/>
</dbReference>
<dbReference type="InterPro" id="IPR012827">
    <property type="entry name" value="Hemerythrin_metal-bd"/>
</dbReference>
<dbReference type="AlphaFoldDB" id="E6VY65"/>
<protein>
    <submittedName>
        <fullName evidence="6">Hemerythrin-like metal-binding protein</fullName>
    </submittedName>
</protein>
<dbReference type="RefSeq" id="WP_013515782.1">
    <property type="nucleotide sequence ID" value="NC_014844.1"/>
</dbReference>
<keyword evidence="4" id="KW-0408">Iron</keyword>
<dbReference type="SUPFAM" id="SSF47188">
    <property type="entry name" value="Hemerythrin-like"/>
    <property type="match status" value="1"/>
</dbReference>
<dbReference type="NCBIfam" id="TIGR02481">
    <property type="entry name" value="hemeryth_dom"/>
    <property type="match status" value="1"/>
</dbReference>
<dbReference type="HOGENOM" id="CLU_086902_2_2_7"/>
<comment type="similarity">
    <text evidence="1">Belongs to the hemerythrin family.</text>
</comment>
<keyword evidence="3" id="KW-0479">Metal-binding</keyword>
<dbReference type="eggNOG" id="COG2703">
    <property type="taxonomic scope" value="Bacteria"/>
</dbReference>
<evidence type="ECO:0000256" key="1">
    <source>
        <dbReference type="ARBA" id="ARBA00010587"/>
    </source>
</evidence>
<dbReference type="EMBL" id="CP002431">
    <property type="protein sequence ID" value="ADU63879.1"/>
    <property type="molecule type" value="Genomic_DNA"/>
</dbReference>
<dbReference type="GO" id="GO:0046872">
    <property type="term" value="F:metal ion binding"/>
    <property type="evidence" value="ECO:0007669"/>
    <property type="project" value="UniProtKB-KW"/>
</dbReference>
<name>E6VY65_PSEA9</name>
<evidence type="ECO:0000256" key="3">
    <source>
        <dbReference type="ARBA" id="ARBA00022723"/>
    </source>
</evidence>
<dbReference type="STRING" id="643562.Daes_2883"/>
<dbReference type="KEGG" id="das:Daes_2883"/>
<evidence type="ECO:0000313" key="7">
    <source>
        <dbReference type="Proteomes" id="UP000002191"/>
    </source>
</evidence>
<accession>E6VY65</accession>
<evidence type="ECO:0000256" key="4">
    <source>
        <dbReference type="ARBA" id="ARBA00023004"/>
    </source>
</evidence>
<dbReference type="Pfam" id="PF01814">
    <property type="entry name" value="Hemerythrin"/>
    <property type="match status" value="1"/>
</dbReference>
<reference evidence="7" key="1">
    <citation type="submission" date="2010-12" db="EMBL/GenBank/DDBJ databases">
        <title>Complete sequence of Desulfovibrio aespoeensis Aspo-2.</title>
        <authorList>
            <consortium name="US DOE Joint Genome Institute"/>
            <person name="Lucas S."/>
            <person name="Copeland A."/>
            <person name="Lapidus A."/>
            <person name="Cheng J.-F."/>
            <person name="Goodwin L."/>
            <person name="Pitluck S."/>
            <person name="Chertkov O."/>
            <person name="Misra M."/>
            <person name="Detter J.C."/>
            <person name="Han C."/>
            <person name="Tapia R."/>
            <person name="Land M."/>
            <person name="Hauser L."/>
            <person name="Kyrpides N."/>
            <person name="Ivanova N."/>
            <person name="Ovchinnikova G."/>
            <person name="Pedersen K."/>
            <person name="Jagevall S."/>
            <person name="Hazen T."/>
            <person name="Woyke T."/>
        </authorList>
    </citation>
    <scope>NUCLEOTIDE SEQUENCE [LARGE SCALE GENOMIC DNA]</scope>
    <source>
        <strain evidence="7">ATCC 700646 / DSM 10631 / Aspo-2</strain>
    </source>
</reference>
<evidence type="ECO:0000256" key="2">
    <source>
        <dbReference type="ARBA" id="ARBA00022621"/>
    </source>
</evidence>
<dbReference type="NCBIfam" id="NF033749">
    <property type="entry name" value="bact_hemeryth"/>
    <property type="match status" value="1"/>
</dbReference>
<dbReference type="Proteomes" id="UP000002191">
    <property type="component" value="Chromosome"/>
</dbReference>
<dbReference type="InterPro" id="IPR012312">
    <property type="entry name" value="Hemerythrin-like"/>
</dbReference>
<dbReference type="InterPro" id="IPR050669">
    <property type="entry name" value="Hemerythrin"/>
</dbReference>
<keyword evidence="7" id="KW-1185">Reference proteome</keyword>
<dbReference type="InterPro" id="IPR035938">
    <property type="entry name" value="Hemerythrin-like_sf"/>
</dbReference>
<evidence type="ECO:0000313" key="6">
    <source>
        <dbReference type="EMBL" id="ADU63879.1"/>
    </source>
</evidence>
<keyword evidence="2" id="KW-0813">Transport</keyword>
<dbReference type="OrthoDB" id="9774644at2"/>
<feature type="domain" description="Hemerythrin-like" evidence="5">
    <location>
        <begin position="15"/>
        <end position="125"/>
    </location>
</feature>
<dbReference type="PANTHER" id="PTHR37164:SF1">
    <property type="entry name" value="BACTERIOHEMERYTHRIN"/>
    <property type="match status" value="1"/>
</dbReference>
<gene>
    <name evidence="6" type="ordered locus">Daes_2883</name>
</gene>
<organism evidence="6 7">
    <name type="scientific">Pseudodesulfovibrio aespoeensis (strain ATCC 700646 / DSM 10631 / Aspo-2)</name>
    <name type="common">Desulfovibrio aespoeensis</name>
    <dbReference type="NCBI Taxonomy" id="643562"/>
    <lineage>
        <taxon>Bacteria</taxon>
        <taxon>Pseudomonadati</taxon>
        <taxon>Thermodesulfobacteriota</taxon>
        <taxon>Desulfovibrionia</taxon>
        <taxon>Desulfovibrionales</taxon>
        <taxon>Desulfovibrionaceae</taxon>
    </lineage>
</organism>
<reference evidence="6 7" key="2">
    <citation type="journal article" date="2014" name="Genome Announc.">
        <title>Complete Genome Sequence of the Subsurface, Mesophilic Sulfate-Reducing Bacterium Desulfovibrio aespoeensis Aspo-2.</title>
        <authorList>
            <person name="Pedersen K."/>
            <person name="Bengtsson A."/>
            <person name="Edlund J."/>
            <person name="Rabe L."/>
            <person name="Hazen T."/>
            <person name="Chakraborty R."/>
            <person name="Goodwin L."/>
            <person name="Shapiro N."/>
        </authorList>
    </citation>
    <scope>NUCLEOTIDE SEQUENCE [LARGE SCALE GENOMIC DNA]</scope>
    <source>
        <strain evidence="7">ATCC 700646 / DSM 10631 / Aspo-2</strain>
    </source>
</reference>
<sequence>MSYPDWTDVLDIGLPILDDQHKQLLAVADDLLNAIARDEGEAALKDTFERLKAYTRYHFKEEEAYMTRIGYPGQSEHSAEHVLLLIRVNTLWRLIESGQIVSPKGISLFINDWIVEHIMHKDAMIGEYARALRQP</sequence>